<dbReference type="EMBL" id="QLLG01000214">
    <property type="protein sequence ID" value="RMX66127.1"/>
    <property type="molecule type" value="Genomic_DNA"/>
</dbReference>
<dbReference type="EMBL" id="QKXF01000158">
    <property type="protein sequence ID" value="RQM15386.1"/>
    <property type="molecule type" value="Genomic_DNA"/>
</dbReference>
<gene>
    <name evidence="2" type="ORF">DD237_004133</name>
    <name evidence="1" type="ORF">DD238_003438</name>
</gene>
<organism evidence="1 3">
    <name type="scientific">Peronospora effusa</name>
    <dbReference type="NCBI Taxonomy" id="542832"/>
    <lineage>
        <taxon>Eukaryota</taxon>
        <taxon>Sar</taxon>
        <taxon>Stramenopiles</taxon>
        <taxon>Oomycota</taxon>
        <taxon>Peronosporomycetes</taxon>
        <taxon>Peronosporales</taxon>
        <taxon>Peronosporaceae</taxon>
        <taxon>Peronospora</taxon>
    </lineage>
</organism>
<dbReference type="PANTHER" id="PTHR13510">
    <property type="entry name" value="FYVE-FINGER-CONTAINING RAB5 EFFECTOR PROTEIN RABENOSYN-5-RELATED"/>
    <property type="match status" value="1"/>
</dbReference>
<name>A0A3M6VID8_9STRA</name>
<dbReference type="Proteomes" id="UP000282087">
    <property type="component" value="Unassembled WGS sequence"/>
</dbReference>
<dbReference type="InterPro" id="IPR052727">
    <property type="entry name" value="Rab4/Rab5_effector"/>
</dbReference>
<proteinExistence type="predicted"/>
<evidence type="ECO:0000313" key="3">
    <source>
        <dbReference type="Proteomes" id="UP000282087"/>
    </source>
</evidence>
<accession>A0A3M6VID8</accession>
<evidence type="ECO:0000313" key="2">
    <source>
        <dbReference type="EMBL" id="RQM15386.1"/>
    </source>
</evidence>
<dbReference type="PANTHER" id="PTHR13510:SF44">
    <property type="entry name" value="RABENOSYN-5"/>
    <property type="match status" value="1"/>
</dbReference>
<keyword evidence="3" id="KW-1185">Reference proteome</keyword>
<dbReference type="CDD" id="cd00065">
    <property type="entry name" value="FYVE_like_SF"/>
    <property type="match status" value="1"/>
</dbReference>
<dbReference type="Gene3D" id="3.30.530.20">
    <property type="match status" value="1"/>
</dbReference>
<evidence type="ECO:0000313" key="1">
    <source>
        <dbReference type="EMBL" id="RMX66127.1"/>
    </source>
</evidence>
<reference evidence="3 4" key="1">
    <citation type="submission" date="2018-06" db="EMBL/GenBank/DDBJ databases">
        <title>Comparative genomics of downy mildews reveals potential adaptations to biotrophy.</title>
        <authorList>
            <person name="Fletcher K."/>
            <person name="Klosterman S.J."/>
            <person name="Derevnina L."/>
            <person name="Martin F."/>
            <person name="Koike S."/>
            <person name="Reyes Chin-Wo S."/>
            <person name="Mou B."/>
            <person name="Michelmore R."/>
        </authorList>
    </citation>
    <scope>NUCLEOTIDE SEQUENCE [LARGE SCALE GENOMIC DNA]</scope>
    <source>
        <strain evidence="2 4">R13</strain>
        <strain evidence="1 3">R14</strain>
    </source>
</reference>
<sequence length="552" mass="62433">MSLTIEDLRPEKMDGTSPILKFPVSPGCFHPTRVKRQEYLDIVRERVKVLLADDQQSSKRQERLLPPLDPTKWKEMQKSKEIRFFKRVPGGQTLLQMTSEEPFSNVRQAIENGYSSVICNGQVQGSMEDMMYGLTATSQEDLMTGLWYKHPPRDCVWLGSVEKSTPEDPFRSADFIWAFPRLLPYHVDICYLKATGIGKDQDGKSYGYLVLHSIEIPHCRPFEARKISRAKLYFTCLFRETKPGYLNVTIRGIFDLGKRRGNIAKKLVTAATKSFMVGLLDGVEIGLAKKLTFMARRNQDALRSTKQSECSICFKTKKKMLLGLDTHLSQCRVCGVTVCSNCIANSNQILFLGLDAPCSKHSCCLTCMRDARTLCGVRPELPEFQVIAEYYLRRQSRSASTLSSPQFSSAQTYPLDTVTRYRRSGRHQSATKSIGSANMQTNSTAADSLDIDLFSEELDGAYFCSSDEESTKSIVVQPGPSPNMSDDPERSTLTVWKTRRQVDDGDFVPAGVRKRSEIEMFHRTLVQLNIAAENTYIQTQTTTRRLLEDDLD</sequence>
<evidence type="ECO:0000313" key="4">
    <source>
        <dbReference type="Proteomes" id="UP000286097"/>
    </source>
</evidence>
<dbReference type="VEuPathDB" id="FungiDB:DD237_004133"/>
<dbReference type="Proteomes" id="UP000286097">
    <property type="component" value="Unassembled WGS sequence"/>
</dbReference>
<dbReference type="AlphaFoldDB" id="A0A3M6VID8"/>
<dbReference type="InterPro" id="IPR023393">
    <property type="entry name" value="START-like_dom_sf"/>
</dbReference>
<comment type="caution">
    <text evidence="1">The sequence shown here is derived from an EMBL/GenBank/DDBJ whole genome shotgun (WGS) entry which is preliminary data.</text>
</comment>
<protein>
    <recommendedName>
        <fullName evidence="5">FYVE-type domain-containing protein</fullName>
    </recommendedName>
</protein>
<evidence type="ECO:0008006" key="5">
    <source>
        <dbReference type="Google" id="ProtNLM"/>
    </source>
</evidence>